<evidence type="ECO:0000256" key="1">
    <source>
        <dbReference type="SAM" id="Phobius"/>
    </source>
</evidence>
<dbReference type="STRING" id="1797785.A3B45_03485"/>
<organism evidence="3 4">
    <name type="scientific">Candidatus Daviesbacteria bacterium RIFCSPLOWO2_01_FULL_39_12</name>
    <dbReference type="NCBI Taxonomy" id="1797785"/>
    <lineage>
        <taxon>Bacteria</taxon>
        <taxon>Candidatus Daviesiibacteriota</taxon>
    </lineage>
</organism>
<feature type="transmembrane region" description="Helical" evidence="1">
    <location>
        <begin position="64"/>
        <end position="83"/>
    </location>
</feature>
<feature type="domain" description="PAS fold" evidence="2">
    <location>
        <begin position="180"/>
        <end position="290"/>
    </location>
</feature>
<proteinExistence type="predicted"/>
<feature type="transmembrane region" description="Helical" evidence="1">
    <location>
        <begin position="134"/>
        <end position="154"/>
    </location>
</feature>
<dbReference type="Proteomes" id="UP000178565">
    <property type="component" value="Unassembled WGS sequence"/>
</dbReference>
<evidence type="ECO:0000313" key="3">
    <source>
        <dbReference type="EMBL" id="OGE43723.1"/>
    </source>
</evidence>
<dbReference type="InterPro" id="IPR013767">
    <property type="entry name" value="PAS_fold"/>
</dbReference>
<dbReference type="Gene3D" id="3.30.450.20">
    <property type="entry name" value="PAS domain"/>
    <property type="match status" value="1"/>
</dbReference>
<feature type="transmembrane region" description="Helical" evidence="1">
    <location>
        <begin position="24"/>
        <end position="43"/>
    </location>
</feature>
<keyword evidence="1" id="KW-0812">Transmembrane</keyword>
<sequence>MFLAEILIFLLSTALTFLLSIKEIPIAILQQITIVLLLILVFLSKKILSAHSWGVTNTFKLATLFLSAFLTQLFVFSTGGFYSPFLPLLHLYTLAVSFLISYQAGLVFITFSVTSLILASYLNPASLKIFQDDPATGVIYLISFVVVVPLAQLLSRNYQIKDKLVAALAKYLELGEARQETILQNVNESVVVTDKFLRVISVNTAFEKKFNVHSVDALKKDLLEVVPFAYSSGEKLAKEALLLDQLLINKTTILLKDYYVKLPSKLEKAVIQITPTLSKDGEVEQIVFVITEAKLSQDINRHPAIEQALIRQKEVGEVLKKALMDLKHPELASYAKLFAKQEEDLLTLTEIEDHPVSEVVSILDTALLCKKKFEDCQDFAKTLNVPIAFDLPKGEESELAIFDIAKDKDVLSSEWGFSHFAVPIDQKWLGIIIQKLMELAILVSSSFEKPGVSLSLERDEKEVVIKLAANSSKLDEQKLAECLTLYYGSLGQTTNLKLGSGLEGYIAKLLADELNLALSANWQDNPPQVIFSLKLAKNPQPTISQIQT</sequence>
<dbReference type="Pfam" id="PF00989">
    <property type="entry name" value="PAS"/>
    <property type="match status" value="1"/>
</dbReference>
<dbReference type="InterPro" id="IPR035965">
    <property type="entry name" value="PAS-like_dom_sf"/>
</dbReference>
<name>A0A1F5KS26_9BACT</name>
<reference evidence="3 4" key="1">
    <citation type="journal article" date="2016" name="Nat. Commun.">
        <title>Thousands of microbial genomes shed light on interconnected biogeochemical processes in an aquifer system.</title>
        <authorList>
            <person name="Anantharaman K."/>
            <person name="Brown C.T."/>
            <person name="Hug L.A."/>
            <person name="Sharon I."/>
            <person name="Castelle C.J."/>
            <person name="Probst A.J."/>
            <person name="Thomas B.C."/>
            <person name="Singh A."/>
            <person name="Wilkins M.J."/>
            <person name="Karaoz U."/>
            <person name="Brodie E.L."/>
            <person name="Williams K.H."/>
            <person name="Hubbard S.S."/>
            <person name="Banfield J.F."/>
        </authorList>
    </citation>
    <scope>NUCLEOTIDE SEQUENCE [LARGE SCALE GENOMIC DNA]</scope>
</reference>
<evidence type="ECO:0000313" key="4">
    <source>
        <dbReference type="Proteomes" id="UP000178565"/>
    </source>
</evidence>
<gene>
    <name evidence="3" type="ORF">A3B45_03485</name>
</gene>
<evidence type="ECO:0000259" key="2">
    <source>
        <dbReference type="Pfam" id="PF00989"/>
    </source>
</evidence>
<dbReference type="GO" id="GO:0006355">
    <property type="term" value="P:regulation of DNA-templated transcription"/>
    <property type="evidence" value="ECO:0007669"/>
    <property type="project" value="InterPro"/>
</dbReference>
<accession>A0A1F5KS26</accession>
<keyword evidence="1" id="KW-1133">Transmembrane helix</keyword>
<dbReference type="SUPFAM" id="SSF55785">
    <property type="entry name" value="PYP-like sensor domain (PAS domain)"/>
    <property type="match status" value="1"/>
</dbReference>
<comment type="caution">
    <text evidence="3">The sequence shown here is derived from an EMBL/GenBank/DDBJ whole genome shotgun (WGS) entry which is preliminary data.</text>
</comment>
<feature type="transmembrane region" description="Helical" evidence="1">
    <location>
        <begin position="89"/>
        <end position="122"/>
    </location>
</feature>
<keyword evidence="1" id="KW-0472">Membrane</keyword>
<dbReference type="AlphaFoldDB" id="A0A1F5KS26"/>
<protein>
    <recommendedName>
        <fullName evidence="2">PAS fold domain-containing protein</fullName>
    </recommendedName>
</protein>
<dbReference type="EMBL" id="MFDM01000014">
    <property type="protein sequence ID" value="OGE43723.1"/>
    <property type="molecule type" value="Genomic_DNA"/>
</dbReference>